<organism evidence="2 3">
    <name type="scientific">Gigaspora margarita</name>
    <dbReference type="NCBI Taxonomy" id="4874"/>
    <lineage>
        <taxon>Eukaryota</taxon>
        <taxon>Fungi</taxon>
        <taxon>Fungi incertae sedis</taxon>
        <taxon>Mucoromycota</taxon>
        <taxon>Glomeromycotina</taxon>
        <taxon>Glomeromycetes</taxon>
        <taxon>Diversisporales</taxon>
        <taxon>Gigasporaceae</taxon>
        <taxon>Gigaspora</taxon>
    </lineage>
</organism>
<protein>
    <submittedName>
        <fullName evidence="2">43879_t:CDS:1</fullName>
    </submittedName>
</protein>
<dbReference type="EMBL" id="CAJVQB010001676">
    <property type="protein sequence ID" value="CAG8545661.1"/>
    <property type="molecule type" value="Genomic_DNA"/>
</dbReference>
<keyword evidence="3" id="KW-1185">Reference proteome</keyword>
<gene>
    <name evidence="2" type="ORF">GMARGA_LOCUS4304</name>
</gene>
<proteinExistence type="predicted"/>
<accession>A0ABN7U9V6</accession>
<evidence type="ECO:0000313" key="2">
    <source>
        <dbReference type="EMBL" id="CAG8545661.1"/>
    </source>
</evidence>
<feature type="compositionally biased region" description="Polar residues" evidence="1">
    <location>
        <begin position="1"/>
        <end position="16"/>
    </location>
</feature>
<feature type="non-terminal residue" evidence="2">
    <location>
        <position position="1"/>
    </location>
</feature>
<dbReference type="Proteomes" id="UP000789901">
    <property type="component" value="Unassembled WGS sequence"/>
</dbReference>
<comment type="caution">
    <text evidence="2">The sequence shown here is derived from an EMBL/GenBank/DDBJ whole genome shotgun (WGS) entry which is preliminary data.</text>
</comment>
<reference evidence="2 3" key="1">
    <citation type="submission" date="2021-06" db="EMBL/GenBank/DDBJ databases">
        <authorList>
            <person name="Kallberg Y."/>
            <person name="Tangrot J."/>
            <person name="Rosling A."/>
        </authorList>
    </citation>
    <scope>NUCLEOTIDE SEQUENCE [LARGE SCALE GENOMIC DNA]</scope>
    <source>
        <strain evidence="2 3">120-4 pot B 10/14</strain>
    </source>
</reference>
<sequence length="52" mass="6084">DLQISSSFKSEYNSDNSLEDNDIFIDNLNNNDSFENYLENKDENSTKISKQF</sequence>
<evidence type="ECO:0000256" key="1">
    <source>
        <dbReference type="SAM" id="MobiDB-lite"/>
    </source>
</evidence>
<feature type="region of interest" description="Disordered" evidence="1">
    <location>
        <begin position="1"/>
        <end position="20"/>
    </location>
</feature>
<evidence type="ECO:0000313" key="3">
    <source>
        <dbReference type="Proteomes" id="UP000789901"/>
    </source>
</evidence>
<name>A0ABN7U9V6_GIGMA</name>